<evidence type="ECO:0000256" key="5">
    <source>
        <dbReference type="ARBA" id="ARBA00022806"/>
    </source>
</evidence>
<dbReference type="PROSITE" id="PS00690">
    <property type="entry name" value="DEAH_ATP_HELICASE"/>
    <property type="match status" value="1"/>
</dbReference>
<dbReference type="Pfam" id="PF00271">
    <property type="entry name" value="Helicase_C"/>
    <property type="match status" value="1"/>
</dbReference>
<evidence type="ECO:0000259" key="13">
    <source>
        <dbReference type="PROSITE" id="PS51192"/>
    </source>
</evidence>
<dbReference type="InterPro" id="IPR002464">
    <property type="entry name" value="DNA/RNA_helicase_DEAH_CS"/>
</dbReference>
<dbReference type="InParanoid" id="T0QJY8"/>
<proteinExistence type="inferred from homology"/>
<dbReference type="GO" id="GO:0005694">
    <property type="term" value="C:chromosome"/>
    <property type="evidence" value="ECO:0007669"/>
    <property type="project" value="TreeGrafter"/>
</dbReference>
<comment type="similarity">
    <text evidence="2 11">Belongs to the helicase family. RecQ subfamily.</text>
</comment>
<evidence type="ECO:0000313" key="15">
    <source>
        <dbReference type="EMBL" id="EQC34065.1"/>
    </source>
</evidence>
<dbReference type="FunFam" id="3.40.50.300:FF:001975">
    <property type="entry name" value="ATP-dependent DNA helicase"/>
    <property type="match status" value="1"/>
</dbReference>
<dbReference type="OrthoDB" id="10261556at2759"/>
<evidence type="ECO:0000256" key="12">
    <source>
        <dbReference type="SAM" id="MobiDB-lite"/>
    </source>
</evidence>
<evidence type="ECO:0000256" key="9">
    <source>
        <dbReference type="ARBA" id="ARBA00023242"/>
    </source>
</evidence>
<dbReference type="PROSITE" id="PS51194">
    <property type="entry name" value="HELICASE_CTER"/>
    <property type="match status" value="1"/>
</dbReference>
<dbReference type="InterPro" id="IPR011545">
    <property type="entry name" value="DEAD/DEAH_box_helicase_dom"/>
</dbReference>
<sequence>MDRRAWATARTRFVAKHTLLGGAPEPVDKATSMRLPTLEEEETPPQAISLSKPTVHAPPARSTFSVPRSIGSTKGPSTARWKRAGDIDLERQDRNVRSKMDVRPPRAWAGYTDAALLHVLQHIFGNDAFRPGQLETIHEAGRGRDVFVLMPTGAGKSLCYQLPACLDAGVTVVVSPLLSLIEDQIHHLEKLGIHAKMLTSAVSASIKGATLDEIASTSCTLKLLYVTPEAIASSTNLKRALRLSADAGMLARFVIDEAHCINQWGHDFRKDYLALGHLRASYSSVPIMALTATASAKTETQIIDSLHLTAPWIQRSSYNRTNLSYAFVVKSEEFLQELRAFVATHAEESGIIYCLTQKDCEELATELGAIGSISFYHAALSTSEKTYRHRAWSRGDIKLMIATVAFGMGINKPDVRYVIHHSLPQSITHYYQESGRAGRDGLPAECIVYYAYEDFTRRKQLLRDGTGQSRQIHTLNVREMMELCENKTTCRRTMLLKHFGETFDEDDCLGTCDNCLEKIDPSPNAAVVVDVSAVSRALWAMLQYCTQKNVALTLTDMVNLAMGRQLPKKKRGGANNIPGSGCAKEHGHSRGQVQEILHYHIYRQLLVQTGKANHQGFTSFYMRLGSKWTEVRDGDRITMVMTAGTSPATIAMSELESLSDA</sequence>
<feature type="region of interest" description="Disordered" evidence="12">
    <location>
        <begin position="39"/>
        <end position="80"/>
    </location>
</feature>
<dbReference type="FunCoup" id="T0QJY8">
    <property type="interactions" value="427"/>
</dbReference>
<keyword evidence="4 11" id="KW-0378">Hydrolase</keyword>
<dbReference type="RefSeq" id="XP_008612377.1">
    <property type="nucleotide sequence ID" value="XM_008614155.1"/>
</dbReference>
<dbReference type="PROSITE" id="PS51192">
    <property type="entry name" value="HELICASE_ATP_BIND_1"/>
    <property type="match status" value="1"/>
</dbReference>
<evidence type="ECO:0000256" key="3">
    <source>
        <dbReference type="ARBA" id="ARBA00022741"/>
    </source>
</evidence>
<keyword evidence="9 11" id="KW-0539">Nucleus</keyword>
<comment type="catalytic activity">
    <reaction evidence="10 11">
        <text>Couples ATP hydrolysis with the unwinding of duplex DNA by translocating in the 3'-5' direction.</text>
        <dbReference type="EC" id="5.6.2.4"/>
    </reaction>
</comment>
<keyword evidence="5 11" id="KW-0347">Helicase</keyword>
<dbReference type="STRING" id="1156394.T0QJY8"/>
<evidence type="ECO:0000256" key="2">
    <source>
        <dbReference type="ARBA" id="ARBA00005446"/>
    </source>
</evidence>
<evidence type="ECO:0000313" key="16">
    <source>
        <dbReference type="Proteomes" id="UP000030762"/>
    </source>
</evidence>
<dbReference type="GeneID" id="19949006"/>
<dbReference type="Pfam" id="PF16124">
    <property type="entry name" value="RecQ_Zn_bind"/>
    <property type="match status" value="1"/>
</dbReference>
<comment type="catalytic activity">
    <reaction evidence="11">
        <text>ATP + H2O = ADP + phosphate + H(+)</text>
        <dbReference type="Rhea" id="RHEA:13065"/>
        <dbReference type="ChEBI" id="CHEBI:15377"/>
        <dbReference type="ChEBI" id="CHEBI:15378"/>
        <dbReference type="ChEBI" id="CHEBI:30616"/>
        <dbReference type="ChEBI" id="CHEBI:43474"/>
        <dbReference type="ChEBI" id="CHEBI:456216"/>
    </reaction>
</comment>
<dbReference type="GO" id="GO:0003677">
    <property type="term" value="F:DNA binding"/>
    <property type="evidence" value="ECO:0007669"/>
    <property type="project" value="UniProtKB-KW"/>
</dbReference>
<dbReference type="GO" id="GO:0000724">
    <property type="term" value="P:double-strand break repair via homologous recombination"/>
    <property type="evidence" value="ECO:0007669"/>
    <property type="project" value="TreeGrafter"/>
</dbReference>
<dbReference type="EMBL" id="JH767156">
    <property type="protein sequence ID" value="EQC34065.1"/>
    <property type="molecule type" value="Genomic_DNA"/>
</dbReference>
<reference evidence="15 16" key="1">
    <citation type="submission" date="2012-04" db="EMBL/GenBank/DDBJ databases">
        <title>The Genome Sequence of Saprolegnia declina VS20.</title>
        <authorList>
            <consortium name="The Broad Institute Genome Sequencing Platform"/>
            <person name="Russ C."/>
            <person name="Nusbaum C."/>
            <person name="Tyler B."/>
            <person name="van West P."/>
            <person name="Dieguez-Uribeondo J."/>
            <person name="de Bruijn I."/>
            <person name="Tripathy S."/>
            <person name="Jiang R."/>
            <person name="Young S.K."/>
            <person name="Zeng Q."/>
            <person name="Gargeya S."/>
            <person name="Fitzgerald M."/>
            <person name="Haas B."/>
            <person name="Abouelleil A."/>
            <person name="Alvarado L."/>
            <person name="Arachchi H.M."/>
            <person name="Berlin A."/>
            <person name="Chapman S.B."/>
            <person name="Goldberg J."/>
            <person name="Griggs A."/>
            <person name="Gujja S."/>
            <person name="Hansen M."/>
            <person name="Howarth C."/>
            <person name="Imamovic A."/>
            <person name="Larimer J."/>
            <person name="McCowen C."/>
            <person name="Montmayeur A."/>
            <person name="Murphy C."/>
            <person name="Neiman D."/>
            <person name="Pearson M."/>
            <person name="Priest M."/>
            <person name="Roberts A."/>
            <person name="Saif S."/>
            <person name="Shea T."/>
            <person name="Sisk P."/>
            <person name="Sykes S."/>
            <person name="Wortman J."/>
            <person name="Nusbaum C."/>
            <person name="Birren B."/>
        </authorList>
    </citation>
    <scope>NUCLEOTIDE SEQUENCE [LARGE SCALE GENOMIC DNA]</scope>
    <source>
        <strain evidence="15 16">VS20</strain>
    </source>
</reference>
<keyword evidence="7" id="KW-0238">DNA-binding</keyword>
<dbReference type="AlphaFoldDB" id="T0QJY8"/>
<dbReference type="GO" id="GO:0043138">
    <property type="term" value="F:3'-5' DNA helicase activity"/>
    <property type="evidence" value="ECO:0007669"/>
    <property type="project" value="UniProtKB-EC"/>
</dbReference>
<comment type="subcellular location">
    <subcellularLocation>
        <location evidence="1 11">Nucleus</location>
    </subcellularLocation>
</comment>
<dbReference type="Gene3D" id="1.10.10.10">
    <property type="entry name" value="Winged helix-like DNA-binding domain superfamily/Winged helix DNA-binding domain"/>
    <property type="match status" value="1"/>
</dbReference>
<dbReference type="FunFam" id="3.40.50.300:FF:000296">
    <property type="entry name" value="ATP-dependent DNA helicase RecQ"/>
    <property type="match status" value="1"/>
</dbReference>
<keyword evidence="16" id="KW-1185">Reference proteome</keyword>
<dbReference type="Gene3D" id="3.40.50.300">
    <property type="entry name" value="P-loop containing nucleotide triphosphate hydrolases"/>
    <property type="match status" value="2"/>
</dbReference>
<dbReference type="EC" id="5.6.2.4" evidence="11"/>
<dbReference type="InterPro" id="IPR032284">
    <property type="entry name" value="RecQ_Zn-bd"/>
</dbReference>
<accession>T0QJY8</accession>
<dbReference type="GO" id="GO:0009378">
    <property type="term" value="F:four-way junction helicase activity"/>
    <property type="evidence" value="ECO:0007669"/>
    <property type="project" value="TreeGrafter"/>
</dbReference>
<dbReference type="GO" id="GO:0016887">
    <property type="term" value="F:ATP hydrolysis activity"/>
    <property type="evidence" value="ECO:0007669"/>
    <property type="project" value="RHEA"/>
</dbReference>
<dbReference type="InterPro" id="IPR014001">
    <property type="entry name" value="Helicase_ATP-bd"/>
</dbReference>
<evidence type="ECO:0000256" key="6">
    <source>
        <dbReference type="ARBA" id="ARBA00022840"/>
    </source>
</evidence>
<evidence type="ECO:0000256" key="7">
    <source>
        <dbReference type="ARBA" id="ARBA00023125"/>
    </source>
</evidence>
<dbReference type="CDD" id="cd18794">
    <property type="entry name" value="SF2_C_RecQ"/>
    <property type="match status" value="1"/>
</dbReference>
<dbReference type="PANTHER" id="PTHR13710:SF153">
    <property type="entry name" value="RECQ-LIKE DNA HELICASE BLM"/>
    <property type="match status" value="1"/>
</dbReference>
<dbReference type="SMART" id="SM00487">
    <property type="entry name" value="DEXDc"/>
    <property type="match status" value="1"/>
</dbReference>
<dbReference type="OMA" id="WRENIHI"/>
<gene>
    <name evidence="15" type="ORF">SDRG_08279</name>
</gene>
<keyword evidence="6 11" id="KW-0067">ATP-binding</keyword>
<keyword evidence="3 11" id="KW-0547">Nucleotide-binding</keyword>
<dbReference type="SMART" id="SM00490">
    <property type="entry name" value="HELICc"/>
    <property type="match status" value="1"/>
</dbReference>
<feature type="domain" description="Helicase C-terminal" evidence="14">
    <location>
        <begin position="337"/>
        <end position="481"/>
    </location>
</feature>
<dbReference type="InterPro" id="IPR036388">
    <property type="entry name" value="WH-like_DNA-bd_sf"/>
</dbReference>
<protein>
    <recommendedName>
        <fullName evidence="11">ATP-dependent DNA helicase</fullName>
        <ecNumber evidence="11">5.6.2.4</ecNumber>
    </recommendedName>
</protein>
<dbReference type="CDD" id="cd17920">
    <property type="entry name" value="DEXHc_RecQ"/>
    <property type="match status" value="1"/>
</dbReference>
<dbReference type="PANTHER" id="PTHR13710">
    <property type="entry name" value="DNA HELICASE RECQ FAMILY MEMBER"/>
    <property type="match status" value="1"/>
</dbReference>
<dbReference type="Pfam" id="PF00270">
    <property type="entry name" value="DEAD"/>
    <property type="match status" value="1"/>
</dbReference>
<organism evidence="15 16">
    <name type="scientific">Saprolegnia diclina (strain VS20)</name>
    <dbReference type="NCBI Taxonomy" id="1156394"/>
    <lineage>
        <taxon>Eukaryota</taxon>
        <taxon>Sar</taxon>
        <taxon>Stramenopiles</taxon>
        <taxon>Oomycota</taxon>
        <taxon>Saprolegniomycetes</taxon>
        <taxon>Saprolegniales</taxon>
        <taxon>Saprolegniaceae</taxon>
        <taxon>Saprolegnia</taxon>
    </lineage>
</organism>
<dbReference type="GO" id="GO:0005524">
    <property type="term" value="F:ATP binding"/>
    <property type="evidence" value="ECO:0007669"/>
    <property type="project" value="UniProtKB-KW"/>
</dbReference>
<dbReference type="eggNOG" id="KOG0351">
    <property type="taxonomic scope" value="Eukaryota"/>
</dbReference>
<evidence type="ECO:0000256" key="10">
    <source>
        <dbReference type="ARBA" id="ARBA00034617"/>
    </source>
</evidence>
<evidence type="ECO:0000256" key="8">
    <source>
        <dbReference type="ARBA" id="ARBA00023235"/>
    </source>
</evidence>
<dbReference type="InterPro" id="IPR001650">
    <property type="entry name" value="Helicase_C-like"/>
</dbReference>
<dbReference type="SUPFAM" id="SSF52540">
    <property type="entry name" value="P-loop containing nucleoside triphosphate hydrolases"/>
    <property type="match status" value="2"/>
</dbReference>
<evidence type="ECO:0000256" key="1">
    <source>
        <dbReference type="ARBA" id="ARBA00004123"/>
    </source>
</evidence>
<name>T0QJY8_SAPDV</name>
<dbReference type="GO" id="GO:0005634">
    <property type="term" value="C:nucleus"/>
    <property type="evidence" value="ECO:0007669"/>
    <property type="project" value="UniProtKB-SubCell"/>
</dbReference>
<feature type="compositionally biased region" description="Polar residues" evidence="12">
    <location>
        <begin position="62"/>
        <end position="76"/>
    </location>
</feature>
<dbReference type="InterPro" id="IPR004589">
    <property type="entry name" value="DNA_helicase_ATP-dep_RecQ"/>
</dbReference>
<dbReference type="GO" id="GO:0005737">
    <property type="term" value="C:cytoplasm"/>
    <property type="evidence" value="ECO:0007669"/>
    <property type="project" value="TreeGrafter"/>
</dbReference>
<evidence type="ECO:0000256" key="4">
    <source>
        <dbReference type="ARBA" id="ARBA00022801"/>
    </source>
</evidence>
<evidence type="ECO:0000256" key="11">
    <source>
        <dbReference type="RuleBase" id="RU364117"/>
    </source>
</evidence>
<dbReference type="VEuPathDB" id="FungiDB:SDRG_08279"/>
<dbReference type="InterPro" id="IPR027417">
    <property type="entry name" value="P-loop_NTPase"/>
</dbReference>
<keyword evidence="8" id="KW-0413">Isomerase</keyword>
<dbReference type="NCBIfam" id="TIGR00614">
    <property type="entry name" value="recQ_fam"/>
    <property type="match status" value="1"/>
</dbReference>
<dbReference type="Proteomes" id="UP000030762">
    <property type="component" value="Unassembled WGS sequence"/>
</dbReference>
<feature type="domain" description="Helicase ATP-binding" evidence="13">
    <location>
        <begin position="137"/>
        <end position="312"/>
    </location>
</feature>
<evidence type="ECO:0000259" key="14">
    <source>
        <dbReference type="PROSITE" id="PS51194"/>
    </source>
</evidence>